<evidence type="ECO:0000256" key="7">
    <source>
        <dbReference type="ARBA" id="ARBA00022840"/>
    </source>
</evidence>
<protein>
    <recommendedName>
        <fullName evidence="14">RecF/RecN/SMC N-terminal domain-containing protein</fullName>
    </recommendedName>
</protein>
<keyword evidence="11" id="KW-0539">Nucleus</keyword>
<evidence type="ECO:0000256" key="8">
    <source>
        <dbReference type="ARBA" id="ARBA00023054"/>
    </source>
</evidence>
<feature type="domain" description="RecF/RecN/SMC N-terminal" evidence="14">
    <location>
        <begin position="75"/>
        <end position="1086"/>
    </location>
</feature>
<evidence type="ECO:0000256" key="6">
    <source>
        <dbReference type="ARBA" id="ARBA00022763"/>
    </source>
</evidence>
<evidence type="ECO:0000256" key="12">
    <source>
        <dbReference type="SAM" id="Coils"/>
    </source>
</evidence>
<dbReference type="PANTHER" id="PTHR19306:SF6">
    <property type="entry name" value="STRUCTURAL MAINTENANCE OF CHROMOSOMES PROTEIN 6"/>
    <property type="match status" value="1"/>
</dbReference>
<comment type="similarity">
    <text evidence="3">Belongs to the SMC family. SMC6 subfamily.</text>
</comment>
<keyword evidence="4" id="KW-0158">Chromosome</keyword>
<sequence length="1107" mass="127589">THDPIRRNVFDRITKECLEVASDQNNINGIMSRKRPHPDEFNSDEDDSGIFSDQTSREIVAEEEDPEDLSVSGKIEHVTLINFLCHSNLHVPLGPNVNFIIGRNGSGKSAIMTGIVVALGGRATQTSRGLSLKNFVKKGCSSGQVSVQLRNKGSDAYKKAEYGDSIIIERKITAEGGSSYKIKSTEGKVISASRTEVDYIVDHFNIQVDNPVSLLNQDTSRHLLNSNDASDLYKFFMKATSLEQISSDYWSVMENKDIGLALLQKKEQNILDVRAELRRREARFIAVKQIKDVKEQIQELKGERVWAEVIENEKAVSKLATSVEKDKSELPKFDKEIQESEENIDEVDQQIKAKESEINTLKDKAASLKTEQQEIVLELQERKKAVKDKQSTLRQLQRDIREAKNEHSVLQKTIEDLKSSEEMKNKEEDRQQSQQLLEQKTEELKEYQDELEELNNQTYTLLEEEKGCKEQMAKVRQDEDNIRKKIRDKERQIQQVKYRANDRLLKFGAWMPKLVNTIKTAVRDGRFTKPPRGPIGFHVHLKDQKWSYAIEVCLKHLAYGFCVTNYQDMHTMKSLIAQTCQAFFPVVLVCPFQETVYDFSSYKPNCQFPTILDLLDIDDPVIANCLIDQLHIETTLAIESRKQACDFIWSTNAPSTQAFALGGDHIIGGRCAKCIASVREPTNYFSSNSQDDIRTINEEISESRTELECLVDRWKSLEKTLKQKINELQESNKAKKKMQSSIASLQVEISELNESFEEEVSPDISVLETDLELYAQRLEDCTQQSQTAEEELAQASTAFQKQQEINTQHTQKVSVVFEKADSLKEELTSLNLIMDQERMRKNHHEKERRKFERKIAENEKEQDRLVKLAEQKADVASKHFPRVETTRSVTDLETEILKKQKYIEEEERNRGSAEKITKEFIEICDRYSEIVKNTKNIQKLHKCLKNQMEKRMKYLKEKRKILASHTSQFFTRHLSQRGFSGYVSFDHNDETLELIVNVHKGPNHVHGGVDESTRVMKSLSGGERSVSTICFLTALWGTMESPFRCLDEFDVFMDLYNRKVIMKMVLELAALPEEKHRQFIFLTPQDMSYLPIDRSVVRIFKLDDPDR</sequence>
<comment type="subcellular location">
    <subcellularLocation>
        <location evidence="2">Chromosome</location>
    </subcellularLocation>
    <subcellularLocation>
        <location evidence="1">Nucleus</location>
    </subcellularLocation>
</comment>
<evidence type="ECO:0000256" key="2">
    <source>
        <dbReference type="ARBA" id="ARBA00004286"/>
    </source>
</evidence>
<dbReference type="InterPro" id="IPR003395">
    <property type="entry name" value="RecF/RecN/SMC_N"/>
</dbReference>
<feature type="region of interest" description="Disordered" evidence="13">
    <location>
        <begin position="28"/>
        <end position="50"/>
    </location>
</feature>
<keyword evidence="6" id="KW-0227">DNA damage</keyword>
<evidence type="ECO:0000256" key="9">
    <source>
        <dbReference type="ARBA" id="ARBA00023172"/>
    </source>
</evidence>
<feature type="coiled-coil region" evidence="12">
    <location>
        <begin position="693"/>
        <end position="909"/>
    </location>
</feature>
<evidence type="ECO:0000313" key="15">
    <source>
        <dbReference type="EMBL" id="CAH3152520.1"/>
    </source>
</evidence>
<feature type="non-terminal residue" evidence="15">
    <location>
        <position position="1"/>
    </location>
</feature>
<dbReference type="Gene3D" id="3.40.50.300">
    <property type="entry name" value="P-loop containing nucleotide triphosphate hydrolases"/>
    <property type="match status" value="2"/>
</dbReference>
<comment type="caution">
    <text evidence="15">The sequence shown here is derived from an EMBL/GenBank/DDBJ whole genome shotgun (WGS) entry which is preliminary data.</text>
</comment>
<name>A0ABN8Q0H6_9CNID</name>
<evidence type="ECO:0000256" key="11">
    <source>
        <dbReference type="ARBA" id="ARBA00023242"/>
    </source>
</evidence>
<evidence type="ECO:0000256" key="3">
    <source>
        <dbReference type="ARBA" id="ARBA00006793"/>
    </source>
</evidence>
<dbReference type="SUPFAM" id="SSF52540">
    <property type="entry name" value="P-loop containing nucleoside triphosphate hydrolases"/>
    <property type="match status" value="2"/>
</dbReference>
<keyword evidence="7" id="KW-0067">ATP-binding</keyword>
<evidence type="ECO:0000259" key="14">
    <source>
        <dbReference type="Pfam" id="PF02463"/>
    </source>
</evidence>
<accession>A0ABN8Q0H6</accession>
<dbReference type="EMBL" id="CALNXK010000094">
    <property type="protein sequence ID" value="CAH3152520.1"/>
    <property type="molecule type" value="Genomic_DNA"/>
</dbReference>
<keyword evidence="9" id="KW-0233">DNA recombination</keyword>
<feature type="coiled-coil region" evidence="12">
    <location>
        <begin position="323"/>
        <end position="499"/>
    </location>
</feature>
<evidence type="ECO:0000256" key="4">
    <source>
        <dbReference type="ARBA" id="ARBA00022454"/>
    </source>
</evidence>
<evidence type="ECO:0000313" key="16">
    <source>
        <dbReference type="Proteomes" id="UP001159405"/>
    </source>
</evidence>
<evidence type="ECO:0000256" key="10">
    <source>
        <dbReference type="ARBA" id="ARBA00023204"/>
    </source>
</evidence>
<dbReference type="PANTHER" id="PTHR19306">
    <property type="entry name" value="STRUCTURAL MAINTENANCE OF CHROMOSOMES 5,6 SMC5, SMC6"/>
    <property type="match status" value="1"/>
</dbReference>
<keyword evidence="16" id="KW-1185">Reference proteome</keyword>
<gene>
    <name evidence="15" type="ORF">PLOB_00049119</name>
</gene>
<dbReference type="Proteomes" id="UP001159405">
    <property type="component" value="Unassembled WGS sequence"/>
</dbReference>
<evidence type="ECO:0000256" key="1">
    <source>
        <dbReference type="ARBA" id="ARBA00004123"/>
    </source>
</evidence>
<reference evidence="15 16" key="1">
    <citation type="submission" date="2022-05" db="EMBL/GenBank/DDBJ databases">
        <authorList>
            <consortium name="Genoscope - CEA"/>
            <person name="William W."/>
        </authorList>
    </citation>
    <scope>NUCLEOTIDE SEQUENCE [LARGE SCALE GENOMIC DNA]</scope>
</reference>
<evidence type="ECO:0000256" key="5">
    <source>
        <dbReference type="ARBA" id="ARBA00022741"/>
    </source>
</evidence>
<dbReference type="InterPro" id="IPR027417">
    <property type="entry name" value="P-loop_NTPase"/>
</dbReference>
<keyword evidence="10" id="KW-0234">DNA repair</keyword>
<keyword evidence="8 12" id="KW-0175">Coiled coil</keyword>
<evidence type="ECO:0000256" key="13">
    <source>
        <dbReference type="SAM" id="MobiDB-lite"/>
    </source>
</evidence>
<organism evidence="15 16">
    <name type="scientific">Porites lobata</name>
    <dbReference type="NCBI Taxonomy" id="104759"/>
    <lineage>
        <taxon>Eukaryota</taxon>
        <taxon>Metazoa</taxon>
        <taxon>Cnidaria</taxon>
        <taxon>Anthozoa</taxon>
        <taxon>Hexacorallia</taxon>
        <taxon>Scleractinia</taxon>
        <taxon>Fungiina</taxon>
        <taxon>Poritidae</taxon>
        <taxon>Porites</taxon>
    </lineage>
</organism>
<proteinExistence type="inferred from homology"/>
<dbReference type="Pfam" id="PF02463">
    <property type="entry name" value="SMC_N"/>
    <property type="match status" value="1"/>
</dbReference>
<keyword evidence="5" id="KW-0547">Nucleotide-binding</keyword>